<evidence type="ECO:0000313" key="2">
    <source>
        <dbReference type="Proteomes" id="UP000625283"/>
    </source>
</evidence>
<reference evidence="1 2" key="1">
    <citation type="submission" date="2021-01" db="EMBL/GenBank/DDBJ databases">
        <title>C459-1 draft genome sequence.</title>
        <authorList>
            <person name="Zhang X.-F."/>
        </authorList>
    </citation>
    <scope>NUCLEOTIDE SEQUENCE [LARGE SCALE GENOMIC DNA]</scope>
    <source>
        <strain evidence="2">C459-1</strain>
    </source>
</reference>
<dbReference type="RefSeq" id="WP_202105316.1">
    <property type="nucleotide sequence ID" value="NZ_JAERTY010000048.1"/>
</dbReference>
<keyword evidence="2" id="KW-1185">Reference proteome</keyword>
<name>A0ABS1RA73_9SPHI</name>
<gene>
    <name evidence="1" type="ORF">JKG61_22815</name>
</gene>
<comment type="caution">
    <text evidence="1">The sequence shown here is derived from an EMBL/GenBank/DDBJ whole genome shotgun (WGS) entry which is preliminary data.</text>
</comment>
<protein>
    <recommendedName>
        <fullName evidence="3">DUF3277 family protein</fullName>
    </recommendedName>
</protein>
<sequence>MNLSFQKLGGIEVPNIMEEMLVEVDDSVHVKLKPKRGMFFSIEDGYNNNIPMLRENWDATFSGRGAAKYEVLWKIKQLNEGARRTDLMKGMTGNNVVNSVMLQFQLRDESLLILDTYKSKLNPNTYKLLELQVMGALGYELGR</sequence>
<dbReference type="Proteomes" id="UP000625283">
    <property type="component" value="Unassembled WGS sequence"/>
</dbReference>
<organism evidence="1 2">
    <name type="scientific">Sphingobacterium faecale</name>
    <dbReference type="NCBI Taxonomy" id="2803775"/>
    <lineage>
        <taxon>Bacteria</taxon>
        <taxon>Pseudomonadati</taxon>
        <taxon>Bacteroidota</taxon>
        <taxon>Sphingobacteriia</taxon>
        <taxon>Sphingobacteriales</taxon>
        <taxon>Sphingobacteriaceae</taxon>
        <taxon>Sphingobacterium</taxon>
    </lineage>
</organism>
<accession>A0ABS1RA73</accession>
<proteinExistence type="predicted"/>
<dbReference type="EMBL" id="JAERTY010000048">
    <property type="protein sequence ID" value="MBL1411602.1"/>
    <property type="molecule type" value="Genomic_DNA"/>
</dbReference>
<evidence type="ECO:0000313" key="1">
    <source>
        <dbReference type="EMBL" id="MBL1411602.1"/>
    </source>
</evidence>
<evidence type="ECO:0008006" key="3">
    <source>
        <dbReference type="Google" id="ProtNLM"/>
    </source>
</evidence>
<feature type="non-terminal residue" evidence="1">
    <location>
        <position position="143"/>
    </location>
</feature>